<dbReference type="SUPFAM" id="SSF53756">
    <property type="entry name" value="UDP-Glycosyltransferase/glycogen phosphorylase"/>
    <property type="match status" value="1"/>
</dbReference>
<dbReference type="EMBL" id="AMEQ01000037">
    <property type="protein sequence ID" value="EKY00603.1"/>
    <property type="molecule type" value="Genomic_DNA"/>
</dbReference>
<evidence type="ECO:0000313" key="3">
    <source>
        <dbReference type="EMBL" id="EKY00603.1"/>
    </source>
</evidence>
<evidence type="ECO:0000313" key="4">
    <source>
        <dbReference type="Proteomes" id="UP000010408"/>
    </source>
</evidence>
<name>L1NB51_9PORP</name>
<dbReference type="RefSeq" id="WP_005467416.1">
    <property type="nucleotide sequence ID" value="NZ_KB291032.1"/>
</dbReference>
<dbReference type="STRING" id="1127696.HMPREF9134_01340"/>
<dbReference type="Pfam" id="PF00534">
    <property type="entry name" value="Glycos_transf_1"/>
    <property type="match status" value="1"/>
</dbReference>
<accession>L1NB51</accession>
<gene>
    <name evidence="3" type="ORF">HMPREF9134_01340</name>
</gene>
<dbReference type="HOGENOM" id="CLU_009583_0_0_10"/>
<evidence type="ECO:0000259" key="2">
    <source>
        <dbReference type="Pfam" id="PF13439"/>
    </source>
</evidence>
<dbReference type="PANTHER" id="PTHR12526">
    <property type="entry name" value="GLYCOSYLTRANSFERASE"/>
    <property type="match status" value="1"/>
</dbReference>
<dbReference type="InterPro" id="IPR028098">
    <property type="entry name" value="Glyco_trans_4-like_N"/>
</dbReference>
<sequence>MTIVYCLFGTYSTGGIERVTTLKMNYLAEHGYDVHLITTGHAGRPSYYPLDPRIHHVDLGICYDEPGTLSRFTVYRRNYRKYQRHEKELRRLLFEIKPDITIASGWHEPKFLYRIKDGSKKIIEHHSFRNMNTAMYPIFLAQFDHLTPQIRFKYWLRTLWGKLMTYKQGLYDRKFDQLVVLSEEDRELCTHCPDAVCIHNPLTFIPKETSPLTDKVILSVGRLSVEKNFPELVEIWALIAKDYPEWKLRIVGEGYTTERILAVAQKHGIEEQVELCPFTKDIQRHYLSSSIYAMSSAFEGFGLVLVEAEALGVPTVAYACQCGPRDIIRDGVDGFLIQPGDREAFANKLRSLIEHEELRQEMGKKAKVNAERFALDRIMGEWEKLFQKLVQAK</sequence>
<dbReference type="InterPro" id="IPR001296">
    <property type="entry name" value="Glyco_trans_1"/>
</dbReference>
<feature type="domain" description="Glycosyl transferase family 1" evidence="1">
    <location>
        <begin position="206"/>
        <end position="367"/>
    </location>
</feature>
<dbReference type="CDD" id="cd03820">
    <property type="entry name" value="GT4_AmsD-like"/>
    <property type="match status" value="1"/>
</dbReference>
<dbReference type="Proteomes" id="UP000010408">
    <property type="component" value="Unassembled WGS sequence"/>
</dbReference>
<dbReference type="Gene3D" id="3.40.50.2000">
    <property type="entry name" value="Glycogen Phosphorylase B"/>
    <property type="match status" value="2"/>
</dbReference>
<keyword evidence="3" id="KW-0808">Transferase</keyword>
<dbReference type="Pfam" id="PF13439">
    <property type="entry name" value="Glyco_transf_4"/>
    <property type="match status" value="1"/>
</dbReference>
<proteinExistence type="predicted"/>
<dbReference type="eggNOG" id="COG0438">
    <property type="taxonomic scope" value="Bacteria"/>
</dbReference>
<dbReference type="GO" id="GO:0016757">
    <property type="term" value="F:glycosyltransferase activity"/>
    <property type="evidence" value="ECO:0007669"/>
    <property type="project" value="InterPro"/>
</dbReference>
<protein>
    <submittedName>
        <fullName evidence="3">Glycosyltransferase, group 1 family protein</fullName>
    </submittedName>
</protein>
<dbReference type="AlphaFoldDB" id="L1NB51"/>
<dbReference type="PATRIC" id="fig|1127696.3.peg.1209"/>
<feature type="domain" description="Glycosyltransferase subfamily 4-like N-terminal" evidence="2">
    <location>
        <begin position="14"/>
        <end position="191"/>
    </location>
</feature>
<dbReference type="PANTHER" id="PTHR12526:SF630">
    <property type="entry name" value="GLYCOSYLTRANSFERASE"/>
    <property type="match status" value="1"/>
</dbReference>
<evidence type="ECO:0000259" key="1">
    <source>
        <dbReference type="Pfam" id="PF00534"/>
    </source>
</evidence>
<reference evidence="3 4" key="1">
    <citation type="submission" date="2012-05" db="EMBL/GenBank/DDBJ databases">
        <authorList>
            <person name="Weinstock G."/>
            <person name="Sodergren E."/>
            <person name="Lobos E.A."/>
            <person name="Fulton L."/>
            <person name="Fulton R."/>
            <person name="Courtney L."/>
            <person name="Fronick C."/>
            <person name="O'Laughlin M."/>
            <person name="Godfrey J."/>
            <person name="Wilson R.M."/>
            <person name="Miner T."/>
            <person name="Farmer C."/>
            <person name="Delehaunty K."/>
            <person name="Cordes M."/>
            <person name="Minx P."/>
            <person name="Tomlinson C."/>
            <person name="Chen J."/>
            <person name="Wollam A."/>
            <person name="Pepin K.H."/>
            <person name="Bhonagiri V."/>
            <person name="Zhang X."/>
            <person name="Suruliraj S."/>
            <person name="Warren W."/>
            <person name="Mitreva M."/>
            <person name="Mardis E.R."/>
            <person name="Wilson R.K."/>
        </authorList>
    </citation>
    <scope>NUCLEOTIDE SEQUENCE [LARGE SCALE GENOMIC DNA]</scope>
    <source>
        <strain evidence="3 4">F0037</strain>
    </source>
</reference>
<organism evidence="3 4">
    <name type="scientific">Porphyromonas catoniae F0037</name>
    <dbReference type="NCBI Taxonomy" id="1127696"/>
    <lineage>
        <taxon>Bacteria</taxon>
        <taxon>Pseudomonadati</taxon>
        <taxon>Bacteroidota</taxon>
        <taxon>Bacteroidia</taxon>
        <taxon>Bacteroidales</taxon>
        <taxon>Porphyromonadaceae</taxon>
        <taxon>Porphyromonas</taxon>
    </lineage>
</organism>
<comment type="caution">
    <text evidence="3">The sequence shown here is derived from an EMBL/GenBank/DDBJ whole genome shotgun (WGS) entry which is preliminary data.</text>
</comment>